<name>A0A1M5RPH9_9ALTE</name>
<feature type="chain" id="PRO_5012861378" description="Porin" evidence="1">
    <location>
        <begin position="27"/>
        <end position="387"/>
    </location>
</feature>
<dbReference type="Pfam" id="PF19577">
    <property type="entry name" value="DcaP"/>
    <property type="match status" value="1"/>
</dbReference>
<dbReference type="OrthoDB" id="190887at2"/>
<evidence type="ECO:0000256" key="1">
    <source>
        <dbReference type="SAM" id="SignalP"/>
    </source>
</evidence>
<dbReference type="RefSeq" id="WP_073325121.1">
    <property type="nucleotide sequence ID" value="NZ_FQWD01000008.1"/>
</dbReference>
<keyword evidence="1" id="KW-0732">Signal</keyword>
<organism evidence="2 3">
    <name type="scientific">Marisediminitalea aggregata</name>
    <dbReference type="NCBI Taxonomy" id="634436"/>
    <lineage>
        <taxon>Bacteria</taxon>
        <taxon>Pseudomonadati</taxon>
        <taxon>Pseudomonadota</taxon>
        <taxon>Gammaproteobacteria</taxon>
        <taxon>Alteromonadales</taxon>
        <taxon>Alteromonadaceae</taxon>
        <taxon>Marisediminitalea</taxon>
    </lineage>
</organism>
<protein>
    <recommendedName>
        <fullName evidence="4">Porin</fullName>
    </recommendedName>
</protein>
<reference evidence="3" key="1">
    <citation type="submission" date="2016-11" db="EMBL/GenBank/DDBJ databases">
        <authorList>
            <person name="Varghese N."/>
            <person name="Submissions S."/>
        </authorList>
    </citation>
    <scope>NUCLEOTIDE SEQUENCE [LARGE SCALE GENOMIC DNA]</scope>
    <source>
        <strain evidence="3">CGMCC 1.8995</strain>
    </source>
</reference>
<dbReference type="Proteomes" id="UP000184520">
    <property type="component" value="Unassembled WGS sequence"/>
</dbReference>
<sequence length="387" mass="42131">MKHTLKKVTGAVTLALTGLTMASANAASLGSTEVKYTGYIKVDGIYSDYSNGEGHPLNRDFYVPSTIAVGSADDDISGRFDAHARQSRFRLTTNTPVDGDDSITGVLEFDFMVTKGDYDNERISNSYLPRMRHAFLKYKNWLVGQTWTTFMDVGALPESLDFIGTTDGITFGRQVMVRYTHGGLEVALENPETTVVGVGATDDNSVPDIIAAYTMKQDWGHVKVAGIFRQLAYNVGDIDASDTGAGVSVTGKVKVSDTDDIRFTFFTGTGLGRYAALNAAQGAVYNDQTGELSSIASTGYGVAYRHMWTDKARSSIMFSAFDADADEVTKVTMGDYTDKTYSARVNYIYSMSKTMTVGAEYAYAKRETDAGLEGDMSRVQFSAKYAF</sequence>
<proteinExistence type="predicted"/>
<gene>
    <name evidence="2" type="ORF">SAMN05216361_4182</name>
</gene>
<evidence type="ECO:0008006" key="4">
    <source>
        <dbReference type="Google" id="ProtNLM"/>
    </source>
</evidence>
<dbReference type="InterPro" id="IPR045748">
    <property type="entry name" value="DcaP"/>
</dbReference>
<dbReference type="STRING" id="634436.SAMN05216361_4182"/>
<dbReference type="EMBL" id="FQWD01000008">
    <property type="protein sequence ID" value="SHH28174.1"/>
    <property type="molecule type" value="Genomic_DNA"/>
</dbReference>
<evidence type="ECO:0000313" key="2">
    <source>
        <dbReference type="EMBL" id="SHH28174.1"/>
    </source>
</evidence>
<evidence type="ECO:0000313" key="3">
    <source>
        <dbReference type="Proteomes" id="UP000184520"/>
    </source>
</evidence>
<feature type="signal peptide" evidence="1">
    <location>
        <begin position="1"/>
        <end position="26"/>
    </location>
</feature>
<dbReference type="AlphaFoldDB" id="A0A1M5RPH9"/>
<keyword evidence="3" id="KW-1185">Reference proteome</keyword>
<accession>A0A1M5RPH9</accession>
<dbReference type="SUPFAM" id="SSF56935">
    <property type="entry name" value="Porins"/>
    <property type="match status" value="1"/>
</dbReference>